<protein>
    <recommendedName>
        <fullName evidence="5">Outer membrane lipoprotein-sorting protein</fullName>
    </recommendedName>
</protein>
<comment type="caution">
    <text evidence="3">The sequence shown here is derived from an EMBL/GenBank/DDBJ whole genome shotgun (WGS) entry which is preliminary data.</text>
</comment>
<dbReference type="OrthoDB" id="282859at2"/>
<evidence type="ECO:0000313" key="4">
    <source>
        <dbReference type="Proteomes" id="UP000221024"/>
    </source>
</evidence>
<keyword evidence="4" id="KW-1185">Reference proteome</keyword>
<dbReference type="Pfam" id="PF20113">
    <property type="entry name" value="DUF6503"/>
    <property type="match status" value="1"/>
</dbReference>
<feature type="signal peptide" evidence="2">
    <location>
        <begin position="1"/>
        <end position="21"/>
    </location>
</feature>
<dbReference type="EMBL" id="PDEP01000010">
    <property type="protein sequence ID" value="PEN05999.1"/>
    <property type="molecule type" value="Genomic_DNA"/>
</dbReference>
<dbReference type="AlphaFoldDB" id="A0A2H3NK41"/>
<dbReference type="RefSeq" id="WP_098062688.1">
    <property type="nucleotide sequence ID" value="NZ_PDEP01000010.1"/>
</dbReference>
<accession>A0A2H3NK41</accession>
<keyword evidence="2" id="KW-0732">Signal</keyword>
<gene>
    <name evidence="3" type="ORF">CRI93_10990</name>
</gene>
<dbReference type="InterPro" id="IPR045444">
    <property type="entry name" value="DUF6503"/>
</dbReference>
<organism evidence="3 4">
    <name type="scientific">Longimonas halophila</name>
    <dbReference type="NCBI Taxonomy" id="1469170"/>
    <lineage>
        <taxon>Bacteria</taxon>
        <taxon>Pseudomonadati</taxon>
        <taxon>Rhodothermota</taxon>
        <taxon>Rhodothermia</taxon>
        <taxon>Rhodothermales</taxon>
        <taxon>Salisaetaceae</taxon>
        <taxon>Longimonas</taxon>
    </lineage>
</organism>
<feature type="region of interest" description="Disordered" evidence="1">
    <location>
        <begin position="258"/>
        <end position="279"/>
    </location>
</feature>
<reference evidence="3 4" key="1">
    <citation type="submission" date="2017-10" db="EMBL/GenBank/DDBJ databases">
        <title>Draft genome of Longimonas halophila.</title>
        <authorList>
            <person name="Goh K.M."/>
            <person name="Shamsir M.S."/>
            <person name="Lim S.W."/>
        </authorList>
    </citation>
    <scope>NUCLEOTIDE SEQUENCE [LARGE SCALE GENOMIC DNA]</scope>
    <source>
        <strain evidence="3 4">KCTC 42399</strain>
    </source>
</reference>
<feature type="chain" id="PRO_5013823601" description="Outer membrane lipoprotein-sorting protein" evidence="2">
    <location>
        <begin position="22"/>
        <end position="279"/>
    </location>
</feature>
<evidence type="ECO:0000313" key="3">
    <source>
        <dbReference type="EMBL" id="PEN05999.1"/>
    </source>
</evidence>
<evidence type="ECO:0008006" key="5">
    <source>
        <dbReference type="Google" id="ProtNLM"/>
    </source>
</evidence>
<sequence length="279" mass="30566">MMRLLSWIPLLLALIVLPACTADAPESNEPDAAQTERPDAPAALHDAWAAHGGLDTWRNQRQMRYTLARIAGSDTTRDDHLIDLQTRNVRITNGDFVLGFDGSDAWVQPSLEAFPYDYSPRFYTSTYFYFFAMPFVLADDGVIASDAGTATINGTDYRVTEIRYEDNVGDSPDDVYIVYTEADTGALGLVRFSVTYGDRPPDAPNTALVYNEFATNSGLTLPVEGRYHAWADSTLGDPLGPQFALSDLTFETEAPDSALFAKPDSAEVDPLPGSRADSE</sequence>
<evidence type="ECO:0000256" key="1">
    <source>
        <dbReference type="SAM" id="MobiDB-lite"/>
    </source>
</evidence>
<evidence type="ECO:0000256" key="2">
    <source>
        <dbReference type="SAM" id="SignalP"/>
    </source>
</evidence>
<proteinExistence type="predicted"/>
<dbReference type="Proteomes" id="UP000221024">
    <property type="component" value="Unassembled WGS sequence"/>
</dbReference>
<name>A0A2H3NK41_9BACT</name>